<name>A0ACB8Z1J1_CICIN</name>
<keyword evidence="2" id="KW-1185">Reference proteome</keyword>
<sequence>MKESSFDVSKEWKQYEKSNLISMFQSVRRTTAAAMEKAGASDGSKAEDAGAIDIGDVGGDSGDRRRRGRTKHFRPGAVVLCLATTVVVVLAIDCETEKLKWESSCRW</sequence>
<proteinExistence type="predicted"/>
<protein>
    <submittedName>
        <fullName evidence="1">Uncharacterized protein</fullName>
    </submittedName>
</protein>
<comment type="caution">
    <text evidence="1">The sequence shown here is derived from an EMBL/GenBank/DDBJ whole genome shotgun (WGS) entry which is preliminary data.</text>
</comment>
<evidence type="ECO:0000313" key="1">
    <source>
        <dbReference type="EMBL" id="KAI3691422.1"/>
    </source>
</evidence>
<accession>A0ACB8Z1J1</accession>
<reference evidence="2" key="1">
    <citation type="journal article" date="2022" name="Mol. Ecol. Resour.">
        <title>The genomes of chicory, endive, great burdock and yacon provide insights into Asteraceae palaeo-polyploidization history and plant inulin production.</title>
        <authorList>
            <person name="Fan W."/>
            <person name="Wang S."/>
            <person name="Wang H."/>
            <person name="Wang A."/>
            <person name="Jiang F."/>
            <person name="Liu H."/>
            <person name="Zhao H."/>
            <person name="Xu D."/>
            <person name="Zhang Y."/>
        </authorList>
    </citation>
    <scope>NUCLEOTIDE SEQUENCE [LARGE SCALE GENOMIC DNA]</scope>
    <source>
        <strain evidence="2">cv. Punajuju</strain>
    </source>
</reference>
<gene>
    <name evidence="1" type="ORF">L2E82_49781</name>
</gene>
<evidence type="ECO:0000313" key="2">
    <source>
        <dbReference type="Proteomes" id="UP001055811"/>
    </source>
</evidence>
<dbReference type="EMBL" id="CM042017">
    <property type="protein sequence ID" value="KAI3691422.1"/>
    <property type="molecule type" value="Genomic_DNA"/>
</dbReference>
<reference evidence="1 2" key="2">
    <citation type="journal article" date="2022" name="Mol. Ecol. Resour.">
        <title>The genomes of chicory, endive, great burdock and yacon provide insights into Asteraceae paleo-polyploidization history and plant inulin production.</title>
        <authorList>
            <person name="Fan W."/>
            <person name="Wang S."/>
            <person name="Wang H."/>
            <person name="Wang A."/>
            <person name="Jiang F."/>
            <person name="Liu H."/>
            <person name="Zhao H."/>
            <person name="Xu D."/>
            <person name="Zhang Y."/>
        </authorList>
    </citation>
    <scope>NUCLEOTIDE SEQUENCE [LARGE SCALE GENOMIC DNA]</scope>
    <source>
        <strain evidence="2">cv. Punajuju</strain>
        <tissue evidence="1">Leaves</tissue>
    </source>
</reference>
<organism evidence="1 2">
    <name type="scientific">Cichorium intybus</name>
    <name type="common">Chicory</name>
    <dbReference type="NCBI Taxonomy" id="13427"/>
    <lineage>
        <taxon>Eukaryota</taxon>
        <taxon>Viridiplantae</taxon>
        <taxon>Streptophyta</taxon>
        <taxon>Embryophyta</taxon>
        <taxon>Tracheophyta</taxon>
        <taxon>Spermatophyta</taxon>
        <taxon>Magnoliopsida</taxon>
        <taxon>eudicotyledons</taxon>
        <taxon>Gunneridae</taxon>
        <taxon>Pentapetalae</taxon>
        <taxon>asterids</taxon>
        <taxon>campanulids</taxon>
        <taxon>Asterales</taxon>
        <taxon>Asteraceae</taxon>
        <taxon>Cichorioideae</taxon>
        <taxon>Cichorieae</taxon>
        <taxon>Cichoriinae</taxon>
        <taxon>Cichorium</taxon>
    </lineage>
</organism>
<dbReference type="Proteomes" id="UP001055811">
    <property type="component" value="Linkage Group LG09"/>
</dbReference>